<dbReference type="PANTHER" id="PTHR46119:SF12">
    <property type="entry name" value="PROTEIN SODIUM POTASSIUM ROOT DEFECTIVE 3"/>
    <property type="match status" value="1"/>
</dbReference>
<feature type="compositionally biased region" description="Low complexity" evidence="1">
    <location>
        <begin position="125"/>
        <end position="144"/>
    </location>
</feature>
<feature type="region of interest" description="Disordered" evidence="1">
    <location>
        <begin position="34"/>
        <end position="55"/>
    </location>
</feature>
<dbReference type="SUPFAM" id="SSF55008">
    <property type="entry name" value="HMA, heavy metal-associated domain"/>
    <property type="match status" value="1"/>
</dbReference>
<reference evidence="2" key="1">
    <citation type="submission" date="2023-07" db="EMBL/GenBank/DDBJ databases">
        <title>draft genome sequence of fig (Ficus carica).</title>
        <authorList>
            <person name="Takahashi T."/>
            <person name="Nishimura K."/>
        </authorList>
    </citation>
    <scope>NUCLEOTIDE SEQUENCE</scope>
</reference>
<dbReference type="EMBL" id="BTGU01000001">
    <property type="protein sequence ID" value="GMN24374.1"/>
    <property type="molecule type" value="Genomic_DNA"/>
</dbReference>
<dbReference type="Proteomes" id="UP001187192">
    <property type="component" value="Unassembled WGS sequence"/>
</dbReference>
<evidence type="ECO:0000313" key="3">
    <source>
        <dbReference type="Proteomes" id="UP001187192"/>
    </source>
</evidence>
<name>A0AA87YVB5_FICCA</name>
<comment type="caution">
    <text evidence="2">The sequence shown here is derived from an EMBL/GenBank/DDBJ whole genome shotgun (WGS) entry which is preliminary data.</text>
</comment>
<sequence length="215" mass="23939">MGPTYTPFSSLHLYLIPATLKPDWLPVSPRPYSYEKRRKSCSDNNSKQISEVRRKSSADIYDLKSSRRSTSPPAGSSRYLLSDAPLIDWLSEENHDIDHVQRRRVVTSVDDHHQRPAAKVVKFRSLSTKESSSSSLTPSSSSCTSTRSRHQVVVLMVSLHCKGCEGKLRKHLSKMEVTVIGDITPLGVLASVSKVKYAQLWPSHTSSSPSSSWTA</sequence>
<feature type="region of interest" description="Disordered" evidence="1">
    <location>
        <begin position="123"/>
        <end position="144"/>
    </location>
</feature>
<accession>A0AA87YVB5</accession>
<dbReference type="InterPro" id="IPR044526">
    <property type="entry name" value="NAKR1-3"/>
</dbReference>
<keyword evidence="3" id="KW-1185">Reference proteome</keyword>
<evidence type="ECO:0008006" key="4">
    <source>
        <dbReference type="Google" id="ProtNLM"/>
    </source>
</evidence>
<dbReference type="GO" id="GO:0046872">
    <property type="term" value="F:metal ion binding"/>
    <property type="evidence" value="ECO:0007669"/>
    <property type="project" value="InterPro"/>
</dbReference>
<evidence type="ECO:0000256" key="1">
    <source>
        <dbReference type="SAM" id="MobiDB-lite"/>
    </source>
</evidence>
<gene>
    <name evidence="2" type="ORF">TIFTF001_000538</name>
</gene>
<protein>
    <recommendedName>
        <fullName evidence="4">HMA domain-containing protein</fullName>
    </recommendedName>
</protein>
<proteinExistence type="predicted"/>
<dbReference type="AlphaFoldDB" id="A0AA87YVB5"/>
<dbReference type="PANTHER" id="PTHR46119">
    <property type="entry name" value="OS08G0405700 PROTEIN"/>
    <property type="match status" value="1"/>
</dbReference>
<dbReference type="InterPro" id="IPR036163">
    <property type="entry name" value="HMA_dom_sf"/>
</dbReference>
<organism evidence="2 3">
    <name type="scientific">Ficus carica</name>
    <name type="common">Common fig</name>
    <dbReference type="NCBI Taxonomy" id="3494"/>
    <lineage>
        <taxon>Eukaryota</taxon>
        <taxon>Viridiplantae</taxon>
        <taxon>Streptophyta</taxon>
        <taxon>Embryophyta</taxon>
        <taxon>Tracheophyta</taxon>
        <taxon>Spermatophyta</taxon>
        <taxon>Magnoliopsida</taxon>
        <taxon>eudicotyledons</taxon>
        <taxon>Gunneridae</taxon>
        <taxon>Pentapetalae</taxon>
        <taxon>rosids</taxon>
        <taxon>fabids</taxon>
        <taxon>Rosales</taxon>
        <taxon>Moraceae</taxon>
        <taxon>Ficeae</taxon>
        <taxon>Ficus</taxon>
    </lineage>
</organism>
<evidence type="ECO:0000313" key="2">
    <source>
        <dbReference type="EMBL" id="GMN24374.1"/>
    </source>
</evidence>